<dbReference type="InterPro" id="IPR001431">
    <property type="entry name" value="Pept_M16_Zn_BS"/>
</dbReference>
<comment type="similarity">
    <text evidence="2 8">Belongs to the peptidase M16 family.</text>
</comment>
<dbReference type="InterPro" id="IPR011249">
    <property type="entry name" value="Metalloenz_LuxS/M16"/>
</dbReference>
<evidence type="ECO:0000259" key="12">
    <source>
        <dbReference type="Pfam" id="PF16187"/>
    </source>
</evidence>
<dbReference type="InterPro" id="IPR011765">
    <property type="entry name" value="Pept_M16_N"/>
</dbReference>
<reference evidence="14" key="1">
    <citation type="journal article" date="2012" name="G3 (Bethesda)">
        <title>Pichia sorbitophila, an interspecies yeast hybrid reveals early steps of genome resolution following polyploidization.</title>
        <authorList>
            <person name="Leh Louis V."/>
            <person name="Despons L."/>
            <person name="Friedrich A."/>
            <person name="Martin T."/>
            <person name="Durrens P."/>
            <person name="Casaregola S."/>
            <person name="Neuveglise C."/>
            <person name="Fairhead C."/>
            <person name="Marck C."/>
            <person name="Cruz J.A."/>
            <person name="Straub M.L."/>
            <person name="Kugler V."/>
            <person name="Sacerdot C."/>
            <person name="Uzunov Z."/>
            <person name="Thierry A."/>
            <person name="Weiss S."/>
            <person name="Bleykasten C."/>
            <person name="De Montigny J."/>
            <person name="Jacques N."/>
            <person name="Jung P."/>
            <person name="Lemaire M."/>
            <person name="Mallet S."/>
            <person name="Morel G."/>
            <person name="Richard G.F."/>
            <person name="Sarkar A."/>
            <person name="Savel G."/>
            <person name="Schacherer J."/>
            <person name="Seret M.L."/>
            <person name="Talla E."/>
            <person name="Samson G."/>
            <person name="Jubin C."/>
            <person name="Poulain J."/>
            <person name="Vacherie B."/>
            <person name="Barbe V."/>
            <person name="Pelletier E."/>
            <person name="Sherman D.J."/>
            <person name="Westhof E."/>
            <person name="Weissenbach J."/>
            <person name="Baret P.V."/>
            <person name="Wincker P."/>
            <person name="Gaillardin C."/>
            <person name="Dujon B."/>
            <person name="Souciet J.L."/>
        </authorList>
    </citation>
    <scope>NUCLEOTIDE SEQUENCE [LARGE SCALE GENOMIC DNA]</scope>
    <source>
        <strain evidence="14">CBS 270.75 / DBVPG 7215 / KCTC 17166 / NRRL Y-17582</strain>
    </source>
</reference>
<comment type="cofactor">
    <cofactor evidence="1">
        <name>Zn(2+)</name>
        <dbReference type="ChEBI" id="CHEBI:29105"/>
    </cofactor>
</comment>
<dbReference type="RefSeq" id="XP_003646275.1">
    <property type="nucleotide sequence ID" value="XM_003646227.1"/>
</dbReference>
<evidence type="ECO:0000256" key="4">
    <source>
        <dbReference type="ARBA" id="ARBA00022723"/>
    </source>
</evidence>
<evidence type="ECO:0000259" key="10">
    <source>
        <dbReference type="Pfam" id="PF00675"/>
    </source>
</evidence>
<dbReference type="Pfam" id="PF00675">
    <property type="entry name" value="Peptidase_M16"/>
    <property type="match status" value="1"/>
</dbReference>
<dbReference type="InterPro" id="IPR050626">
    <property type="entry name" value="Peptidase_M16"/>
</dbReference>
<dbReference type="GO" id="GO:0004222">
    <property type="term" value="F:metalloendopeptidase activity"/>
    <property type="evidence" value="ECO:0007669"/>
    <property type="project" value="EnsemblFungi"/>
</dbReference>
<dbReference type="KEGG" id="erc:Ecym_4404"/>
<dbReference type="eggNOG" id="KOG0959">
    <property type="taxonomic scope" value="Eukaryota"/>
</dbReference>
<dbReference type="InterPro" id="IPR007863">
    <property type="entry name" value="Peptidase_M16_C"/>
</dbReference>
<accession>G8JTV5</accession>
<dbReference type="OMA" id="HLCEHMI"/>
<dbReference type="GO" id="GO:0046872">
    <property type="term" value="F:metal ion binding"/>
    <property type="evidence" value="ECO:0007669"/>
    <property type="project" value="UniProtKB-KW"/>
</dbReference>
<evidence type="ECO:0000256" key="3">
    <source>
        <dbReference type="ARBA" id="ARBA00022670"/>
    </source>
</evidence>
<dbReference type="Pfam" id="PF05193">
    <property type="entry name" value="Peptidase_M16_C"/>
    <property type="match status" value="1"/>
</dbReference>
<dbReference type="HOGENOM" id="CLU_008088_0_0_1"/>
<dbReference type="STRING" id="931890.G8JTV5"/>
<dbReference type="GO" id="GO:0007323">
    <property type="term" value="P:peptide pheromone maturation"/>
    <property type="evidence" value="ECO:0007669"/>
    <property type="project" value="EnsemblFungi"/>
</dbReference>
<evidence type="ECO:0000256" key="5">
    <source>
        <dbReference type="ARBA" id="ARBA00022801"/>
    </source>
</evidence>
<feature type="domain" description="Peptidase M16 C-terminal" evidence="11">
    <location>
        <begin position="207"/>
        <end position="387"/>
    </location>
</feature>
<evidence type="ECO:0000256" key="2">
    <source>
        <dbReference type="ARBA" id="ARBA00007261"/>
    </source>
</evidence>
<dbReference type="GO" id="GO:0007120">
    <property type="term" value="P:axial cellular bud site selection"/>
    <property type="evidence" value="ECO:0007669"/>
    <property type="project" value="EnsemblFungi"/>
</dbReference>
<sequence length="1196" mass="134607">MTLNKKPVFFDVTLYTPISSSKRSHRIIQLSNNLLALLISDPSETIASCAISVATGSHNDPPELPGLAHFCEHMVLSSGSKKYPEPNFFHESLTRNNGSKNAHTTGEQTSFYFEVPHTTSAELHVFEQLIDILAASFKEPVFHDILVNKEIYAIHSEHMGNKSTLSKMLYHATRLLANENHPFSHFSTGNVFTLTNMPRVNKLNLKTELIKYFKEHFRAEKMVVCIRGSQSLNQLSKLAQLKFGDIPGSAAAGSPTSSPLKLKSWRSSNSITSSVDTSSTLASLDESRILKDTWLPRYSKEPVFTPRPKYNSMMIQSKKPPVIRFIFPVNYLSTRFTDKEIATYTKAWCDIIGDEGYGSFCHFLRQNNYISDLLAFSSSFAVNDDGLILQLHLTNYGWANVSIIVPLFWKYTVNTILDTSLSKIGQYLSELNSIDLLKFLYQDVERSPMERCAELCDQLMQDLSVVPPPFILKTSGLMFDCNDPRIQKIGSYSESQNSTDWWRGQAIKFQTFVKEFTTIENVKMIMLGPLSKCPFYSNSMQLTADTHYEYDYLKAYIEITELEAIDNEYEFHIPSPNQFLVPVGHKLSYIKKALLAASAQSENSSLFIVTQSDLLQTTPSLAGKNAFYELWTKEEDINLSFKSKSIVSLEVISTTLKPAPEYTMQLEILGQLLFSIISPVLYPAERAGYTYELSLSSKGDVRLGITLSGFTEGIMGILNIILDSLLELGEDSVEISKGMFRRARVMVRTKYEEAASENCATLASLGLLIVLEGCMWTLEDRLNALEDIDMESFVQFMKLFINGRNYLNLLVQGSDLSLADKVNDCVDAKLTHHMSSLETGKNILVEPTTHFIPRGSNLCVKKSGSHDDPNNSIVYFIQTGTRDNNYAYTLTVFTEFLMSMTLVPDLRGKKQIGYVVLGGLRVLSDTVGLHITTMSSNPPEYLEKKIDEYLSYLESMVLMKLNNEQFKMNYLNKFLRLVESNSLSKIEKTSGPANLMSQIEANVRSGSQNGSMAMKSHKRIRNQISYRRYNFEEEDEPINAKTIRNLTLREYMAFFHEKISVYSKSRAKMSVMVTSPMSKDEVQSKMMFLQIESFLKMKGFNIPSEDLKSIIVKSGGKPTVLLKHLFSYFRVRGESIKLLTAIVKEIVKQASNKPPGSAAKTSATPTGTSGTLQAMSQTVAPAVPLIEVTDVNSYRV</sequence>
<name>G8JTV5_ERECY</name>
<evidence type="ECO:0000313" key="14">
    <source>
        <dbReference type="Proteomes" id="UP000006790"/>
    </source>
</evidence>
<evidence type="ECO:0008006" key="15">
    <source>
        <dbReference type="Google" id="ProtNLM"/>
    </source>
</evidence>
<protein>
    <recommendedName>
        <fullName evidence="15">Peptidase M16 N-terminal domain-containing protein</fullName>
    </recommendedName>
</protein>
<dbReference type="GO" id="GO:0005935">
    <property type="term" value="C:cellular bud neck"/>
    <property type="evidence" value="ECO:0007669"/>
    <property type="project" value="EnsemblFungi"/>
</dbReference>
<evidence type="ECO:0000256" key="1">
    <source>
        <dbReference type="ARBA" id="ARBA00001947"/>
    </source>
</evidence>
<keyword evidence="5" id="KW-0378">Hydrolase</keyword>
<dbReference type="GO" id="GO:0005829">
    <property type="term" value="C:cytosol"/>
    <property type="evidence" value="ECO:0007669"/>
    <property type="project" value="TreeGrafter"/>
</dbReference>
<dbReference type="GO" id="GO:0043332">
    <property type="term" value="C:mating projection tip"/>
    <property type="evidence" value="ECO:0007669"/>
    <property type="project" value="EnsemblFungi"/>
</dbReference>
<dbReference type="GO" id="GO:0051603">
    <property type="term" value="P:proteolysis involved in protein catabolic process"/>
    <property type="evidence" value="ECO:0007669"/>
    <property type="project" value="TreeGrafter"/>
</dbReference>
<dbReference type="OrthoDB" id="952271at2759"/>
<dbReference type="InterPro" id="IPR032632">
    <property type="entry name" value="Peptidase_M16_M"/>
</dbReference>
<keyword evidence="6" id="KW-0862">Zinc</keyword>
<evidence type="ECO:0000256" key="7">
    <source>
        <dbReference type="ARBA" id="ARBA00023049"/>
    </source>
</evidence>
<keyword evidence="14" id="KW-1185">Reference proteome</keyword>
<feature type="region of interest" description="Disordered" evidence="9">
    <location>
        <begin position="1152"/>
        <end position="1171"/>
    </location>
</feature>
<dbReference type="FunCoup" id="G8JTV5">
    <property type="interactions" value="51"/>
</dbReference>
<dbReference type="PROSITE" id="PS00143">
    <property type="entry name" value="INSULINASE"/>
    <property type="match status" value="1"/>
</dbReference>
<dbReference type="InParanoid" id="G8JTV5"/>
<dbReference type="Pfam" id="PF16187">
    <property type="entry name" value="Peptidase_M16_M"/>
    <property type="match status" value="1"/>
</dbReference>
<dbReference type="GO" id="GO:0043171">
    <property type="term" value="P:peptide catabolic process"/>
    <property type="evidence" value="ECO:0007669"/>
    <property type="project" value="TreeGrafter"/>
</dbReference>
<evidence type="ECO:0000259" key="11">
    <source>
        <dbReference type="Pfam" id="PF05193"/>
    </source>
</evidence>
<dbReference type="Proteomes" id="UP000006790">
    <property type="component" value="Chromosome 4"/>
</dbReference>
<dbReference type="EMBL" id="CP002500">
    <property type="protein sequence ID" value="AET39458.1"/>
    <property type="molecule type" value="Genomic_DNA"/>
</dbReference>
<keyword evidence="7" id="KW-0482">Metalloprotease</keyword>
<dbReference type="Gene3D" id="3.30.830.10">
    <property type="entry name" value="Metalloenzyme, LuxS/M16 peptidase-like"/>
    <property type="match status" value="4"/>
</dbReference>
<evidence type="ECO:0000256" key="8">
    <source>
        <dbReference type="RuleBase" id="RU004447"/>
    </source>
</evidence>
<dbReference type="SUPFAM" id="SSF63411">
    <property type="entry name" value="LuxS/MPP-like metallohydrolase"/>
    <property type="match status" value="4"/>
</dbReference>
<dbReference type="MEROPS" id="M16.007"/>
<dbReference type="GO" id="GO:0000755">
    <property type="term" value="P:cytogamy"/>
    <property type="evidence" value="ECO:0007669"/>
    <property type="project" value="EnsemblFungi"/>
</dbReference>
<dbReference type="AlphaFoldDB" id="G8JTV5"/>
<proteinExistence type="inferred from homology"/>
<keyword evidence="4" id="KW-0479">Metal-binding</keyword>
<evidence type="ECO:0000256" key="6">
    <source>
        <dbReference type="ARBA" id="ARBA00022833"/>
    </source>
</evidence>
<dbReference type="GO" id="GO:0005739">
    <property type="term" value="C:mitochondrion"/>
    <property type="evidence" value="ECO:0007669"/>
    <property type="project" value="TreeGrafter"/>
</dbReference>
<dbReference type="GeneID" id="11472797"/>
<dbReference type="PANTHER" id="PTHR43690:SF18">
    <property type="entry name" value="INSULIN-DEGRADING ENZYME-RELATED"/>
    <property type="match status" value="1"/>
</dbReference>
<feature type="domain" description="Peptidase M16 N-terminal" evidence="10">
    <location>
        <begin position="37"/>
        <end position="173"/>
    </location>
</feature>
<evidence type="ECO:0000313" key="13">
    <source>
        <dbReference type="EMBL" id="AET39458.1"/>
    </source>
</evidence>
<dbReference type="FunFam" id="3.30.830.10:FF:000012">
    <property type="entry name" value="Protease 3"/>
    <property type="match status" value="1"/>
</dbReference>
<dbReference type="PANTHER" id="PTHR43690">
    <property type="entry name" value="NARDILYSIN"/>
    <property type="match status" value="1"/>
</dbReference>
<feature type="domain" description="Peptidase M16 middle/third" evidence="12">
    <location>
        <begin position="511"/>
        <end position="784"/>
    </location>
</feature>
<keyword evidence="3" id="KW-0645">Protease</keyword>
<gene>
    <name evidence="13" type="ordered locus">Ecym_4404</name>
</gene>
<evidence type="ECO:0000256" key="9">
    <source>
        <dbReference type="SAM" id="MobiDB-lite"/>
    </source>
</evidence>
<organism evidence="13 14">
    <name type="scientific">Eremothecium cymbalariae (strain CBS 270.75 / DBVPG 7215 / KCTC 17166 / NRRL Y-17582)</name>
    <name type="common">Yeast</name>
    <dbReference type="NCBI Taxonomy" id="931890"/>
    <lineage>
        <taxon>Eukaryota</taxon>
        <taxon>Fungi</taxon>
        <taxon>Dikarya</taxon>
        <taxon>Ascomycota</taxon>
        <taxon>Saccharomycotina</taxon>
        <taxon>Saccharomycetes</taxon>
        <taxon>Saccharomycetales</taxon>
        <taxon>Saccharomycetaceae</taxon>
        <taxon>Eremothecium</taxon>
    </lineage>
</organism>